<sequence>MKKYYMLFLIPLLGIVSLNSGIKINSQNKNIESEEASITDIATSEYSSGMIIDSDLNGFGDTLYMWGDNLLGQIPNQEENTIIYEPLLIDYDWDGNLIDLELNYGTSAITIDSDYDGYADTLYMWGNNDYGQIGNGESSTYKVPITKITPEGEDNWSGNIIDLQLGQNYSGVSIDTDLDNVADTLYMWGNNIFGQIGNGQNIETGATDVLYPIIITPENGRWNGTIEKFDLGYDTSGIIINNSRTGEDQLYMWGMSIFSTYGHYPAPYPVEVFPNSYKEYWGNLIDISFDNKNNGVINDSNNDGYGDEVYLWGENNDGELGSGGESERINFPTDNILTIEENIMNLEVNGKNSIITTDNNYDGLGDTIYLSGANDHGQIGNGSYNEGNILNPIKITPEGQDNWNGNILKTALGSNDIMLLLDQDNDGLGDTIYMWGSNESGQLGIGKSYEYSATPKIVFSTYY</sequence>
<evidence type="ECO:0000313" key="2">
    <source>
        <dbReference type="EMBL" id="CRX37360.1"/>
    </source>
</evidence>
<dbReference type="SUPFAM" id="SSF50985">
    <property type="entry name" value="RCC1/BLIP-II"/>
    <property type="match status" value="1"/>
</dbReference>
<dbReference type="Proteomes" id="UP000242141">
    <property type="component" value="Unassembled WGS sequence"/>
</dbReference>
<dbReference type="PANTHER" id="PTHR22870">
    <property type="entry name" value="REGULATOR OF CHROMOSOME CONDENSATION"/>
    <property type="match status" value="1"/>
</dbReference>
<dbReference type="InterPro" id="IPR000408">
    <property type="entry name" value="Reg_chr_condens"/>
</dbReference>
<keyword evidence="1" id="KW-0677">Repeat</keyword>
<dbReference type="InterPro" id="IPR009091">
    <property type="entry name" value="RCC1/BLIP-II"/>
</dbReference>
<reference evidence="3" key="1">
    <citation type="submission" date="2015-05" db="EMBL/GenBank/DDBJ databases">
        <authorList>
            <person name="Collingro A."/>
        </authorList>
    </citation>
    <scope>NUCLEOTIDE SEQUENCE [LARGE SCALE GENOMIC DNA]</scope>
    <source>
        <strain evidence="3">Ps</strain>
    </source>
</reference>
<dbReference type="PROSITE" id="PS50012">
    <property type="entry name" value="RCC1_3"/>
    <property type="match status" value="4"/>
</dbReference>
<protein>
    <submittedName>
        <fullName evidence="2">| / Regulator of chromosome condensation (RCC1) repeat protein / 245884:247278 Reverse</fullName>
    </submittedName>
</protein>
<name>A0A0G7ZME5_9MOLU</name>
<gene>
    <name evidence="2" type="ORF">HEPPS_05910</name>
</gene>
<proteinExistence type="predicted"/>
<accession>A0A0G7ZME5</accession>
<dbReference type="AlphaFoldDB" id="A0A0G7ZME5"/>
<organism evidence="2 3">
    <name type="scientific">Candidatus Hepatoplasma crinochetorum</name>
    <dbReference type="NCBI Taxonomy" id="295596"/>
    <lineage>
        <taxon>Bacteria</taxon>
        <taxon>Bacillati</taxon>
        <taxon>Mycoplasmatota</taxon>
        <taxon>Mollicutes</taxon>
        <taxon>Candidatus Hepatoplasmataceae</taxon>
        <taxon>Candidatus Hepatoplasma</taxon>
    </lineage>
</organism>
<dbReference type="PANTHER" id="PTHR22870:SF155">
    <property type="entry name" value="E3 UBIQUITIN-PROTEIN LIGASE HERC1-RELATED"/>
    <property type="match status" value="1"/>
</dbReference>
<dbReference type="Gene3D" id="2.130.10.30">
    <property type="entry name" value="Regulator of chromosome condensation 1/beta-lactamase-inhibitor protein II"/>
    <property type="match status" value="2"/>
</dbReference>
<evidence type="ECO:0000313" key="3">
    <source>
        <dbReference type="Proteomes" id="UP000242141"/>
    </source>
</evidence>
<keyword evidence="3" id="KW-1185">Reference proteome</keyword>
<evidence type="ECO:0000256" key="1">
    <source>
        <dbReference type="ARBA" id="ARBA00022737"/>
    </source>
</evidence>
<dbReference type="InterPro" id="IPR051210">
    <property type="entry name" value="Ub_ligase/GEF_domain"/>
</dbReference>
<dbReference type="EMBL" id="CWGI01000001">
    <property type="protein sequence ID" value="CRX37360.1"/>
    <property type="molecule type" value="Genomic_DNA"/>
</dbReference>
<dbReference type="Pfam" id="PF00415">
    <property type="entry name" value="RCC1"/>
    <property type="match status" value="1"/>
</dbReference>